<dbReference type="FunFam" id="3.30.70.270:FF:000020">
    <property type="entry name" value="Transposon Tf2-6 polyprotein-like Protein"/>
    <property type="match status" value="2"/>
</dbReference>
<keyword evidence="11" id="KW-0677">Repeat</keyword>
<evidence type="ECO:0000256" key="9">
    <source>
        <dbReference type="ARBA" id="ARBA00022722"/>
    </source>
</evidence>
<dbReference type="InterPro" id="IPR016197">
    <property type="entry name" value="Chromo-like_dom_sf"/>
</dbReference>
<evidence type="ECO:0000256" key="10">
    <source>
        <dbReference type="ARBA" id="ARBA00022729"/>
    </source>
</evidence>
<dbReference type="FunFam" id="3.80.10.10:FF:000299">
    <property type="entry name" value="Piriformospora indica-insensitive protein 2"/>
    <property type="match status" value="1"/>
</dbReference>
<feature type="region of interest" description="Disordered" evidence="20">
    <location>
        <begin position="3923"/>
        <end position="3955"/>
    </location>
</feature>
<dbReference type="FunFam" id="1.10.340.70:FF:000001">
    <property type="entry name" value="Retrovirus-related Pol polyprotein from transposon gypsy-like Protein"/>
    <property type="match status" value="1"/>
</dbReference>
<dbReference type="Gene3D" id="3.10.10.10">
    <property type="entry name" value="HIV Type 1 Reverse Transcriptase, subunit A, domain 1"/>
    <property type="match status" value="2"/>
</dbReference>
<evidence type="ECO:0000256" key="17">
    <source>
        <dbReference type="ARBA" id="ARBA00023180"/>
    </source>
</evidence>
<evidence type="ECO:0000256" key="18">
    <source>
        <dbReference type="ARBA" id="ARBA00023268"/>
    </source>
</evidence>
<feature type="region of interest" description="Disordered" evidence="20">
    <location>
        <begin position="6185"/>
        <end position="6269"/>
    </location>
</feature>
<dbReference type="InterPro" id="IPR001611">
    <property type="entry name" value="Leu-rich_rpt"/>
</dbReference>
<name>A0A388JQZ1_CHABU</name>
<dbReference type="EC" id="2.7.7.49" evidence="2"/>
<keyword evidence="5" id="KW-0645">Protease</keyword>
<dbReference type="GO" id="GO:0004519">
    <property type="term" value="F:endonuclease activity"/>
    <property type="evidence" value="ECO:0007669"/>
    <property type="project" value="UniProtKB-KW"/>
</dbReference>
<dbReference type="Pfam" id="PF17921">
    <property type="entry name" value="Integrase_H2C2"/>
    <property type="match status" value="2"/>
</dbReference>
<comment type="subcellular location">
    <subcellularLocation>
        <location evidence="1">Cell membrane</location>
    </subcellularLocation>
</comment>
<dbReference type="Pfam" id="PF08284">
    <property type="entry name" value="RVP_2"/>
    <property type="match status" value="1"/>
</dbReference>
<dbReference type="OrthoDB" id="1739513at2759"/>
<dbReference type="PROSITE" id="PS50011">
    <property type="entry name" value="PROTEIN_KINASE_DOM"/>
    <property type="match status" value="1"/>
</dbReference>
<keyword evidence="9" id="KW-0540">Nuclease</keyword>
<dbReference type="InterPro" id="IPR050951">
    <property type="entry name" value="Retrovirus_Pol_polyprotein"/>
</dbReference>
<reference evidence="24 25" key="1">
    <citation type="journal article" date="2018" name="Cell">
        <title>The Chara Genome: Secondary Complexity and Implications for Plant Terrestrialization.</title>
        <authorList>
            <person name="Nishiyama T."/>
            <person name="Sakayama H."/>
            <person name="Vries J.D."/>
            <person name="Buschmann H."/>
            <person name="Saint-Marcoux D."/>
            <person name="Ullrich K.K."/>
            <person name="Haas F.B."/>
            <person name="Vanderstraeten L."/>
            <person name="Becker D."/>
            <person name="Lang D."/>
            <person name="Vosolsobe S."/>
            <person name="Rombauts S."/>
            <person name="Wilhelmsson P.K.I."/>
            <person name="Janitza P."/>
            <person name="Kern R."/>
            <person name="Heyl A."/>
            <person name="Rumpler F."/>
            <person name="Villalobos L.I.A.C."/>
            <person name="Clay J.M."/>
            <person name="Skokan R."/>
            <person name="Toyoda A."/>
            <person name="Suzuki Y."/>
            <person name="Kagoshima H."/>
            <person name="Schijlen E."/>
            <person name="Tajeshwar N."/>
            <person name="Catarino B."/>
            <person name="Hetherington A.J."/>
            <person name="Saltykova A."/>
            <person name="Bonnot C."/>
            <person name="Breuninger H."/>
            <person name="Symeonidi A."/>
            <person name="Radhakrishnan G.V."/>
            <person name="Van Nieuwerburgh F."/>
            <person name="Deforce D."/>
            <person name="Chang C."/>
            <person name="Karol K.G."/>
            <person name="Hedrich R."/>
            <person name="Ulvskov P."/>
            <person name="Glockner G."/>
            <person name="Delwiche C.F."/>
            <person name="Petrasek J."/>
            <person name="Van de Peer Y."/>
            <person name="Friml J."/>
            <person name="Beilby M."/>
            <person name="Dolan L."/>
            <person name="Kohara Y."/>
            <person name="Sugano S."/>
            <person name="Fujiyama A."/>
            <person name="Delaux P.-M."/>
            <person name="Quint M."/>
            <person name="TheiBen G."/>
            <person name="Hagemann M."/>
            <person name="Harholt J."/>
            <person name="Dunand C."/>
            <person name="Zachgo S."/>
            <person name="Langdale J."/>
            <person name="Maumus F."/>
            <person name="Straeten D.V.D."/>
            <person name="Gould S.B."/>
            <person name="Rensing S.A."/>
        </authorList>
    </citation>
    <scope>NUCLEOTIDE SEQUENCE [LARGE SCALE GENOMIC DNA]</scope>
    <source>
        <strain evidence="24 25">S276</strain>
    </source>
</reference>
<dbReference type="Pfam" id="PF13650">
    <property type="entry name" value="Asp_protease_2"/>
    <property type="match status" value="1"/>
</dbReference>
<dbReference type="Gene3D" id="2.40.70.10">
    <property type="entry name" value="Acid Proteases"/>
    <property type="match status" value="4"/>
</dbReference>
<dbReference type="InterPro" id="IPR012337">
    <property type="entry name" value="RNaseH-like_sf"/>
</dbReference>
<feature type="region of interest" description="Disordered" evidence="20">
    <location>
        <begin position="3565"/>
        <end position="3591"/>
    </location>
</feature>
<evidence type="ECO:0000256" key="14">
    <source>
        <dbReference type="ARBA" id="ARBA00022918"/>
    </source>
</evidence>
<dbReference type="PROSITE" id="PS00018">
    <property type="entry name" value="EF_HAND_1"/>
    <property type="match status" value="1"/>
</dbReference>
<feature type="region of interest" description="Disordered" evidence="20">
    <location>
        <begin position="5366"/>
        <end position="5401"/>
    </location>
</feature>
<feature type="region of interest" description="Disordered" evidence="20">
    <location>
        <begin position="6563"/>
        <end position="6596"/>
    </location>
</feature>
<evidence type="ECO:0000256" key="11">
    <source>
        <dbReference type="ARBA" id="ARBA00022737"/>
    </source>
</evidence>
<evidence type="ECO:0000256" key="12">
    <source>
        <dbReference type="ARBA" id="ARBA00022759"/>
    </source>
</evidence>
<dbReference type="SUPFAM" id="SSF50630">
    <property type="entry name" value="Acid proteases"/>
    <property type="match status" value="1"/>
</dbReference>
<feature type="compositionally biased region" description="Polar residues" evidence="20">
    <location>
        <begin position="3401"/>
        <end position="3411"/>
    </location>
</feature>
<feature type="region of interest" description="Disordered" evidence="20">
    <location>
        <begin position="3251"/>
        <end position="3275"/>
    </location>
</feature>
<dbReference type="Pfam" id="PF13855">
    <property type="entry name" value="LRR_8"/>
    <property type="match status" value="1"/>
</dbReference>
<evidence type="ECO:0000256" key="19">
    <source>
        <dbReference type="SAM" id="Coils"/>
    </source>
</evidence>
<dbReference type="Gene3D" id="3.30.70.270">
    <property type="match status" value="7"/>
</dbReference>
<dbReference type="CDD" id="cd01647">
    <property type="entry name" value="RT_LTR"/>
    <property type="match status" value="3"/>
</dbReference>
<protein>
    <recommendedName>
        <fullName evidence="2">RNA-directed DNA polymerase</fullName>
        <ecNumber evidence="2">2.7.7.49</ecNumber>
    </recommendedName>
</protein>
<dbReference type="InterPro" id="IPR020635">
    <property type="entry name" value="Tyr_kinase_cat_dom"/>
</dbReference>
<dbReference type="InterPro" id="IPR041588">
    <property type="entry name" value="Integrase_H2C2"/>
</dbReference>
<dbReference type="CDD" id="cd09274">
    <property type="entry name" value="RNase_HI_RT_Ty3"/>
    <property type="match status" value="2"/>
</dbReference>
<feature type="region of interest" description="Disordered" evidence="20">
    <location>
        <begin position="1189"/>
        <end position="1210"/>
    </location>
</feature>
<feature type="region of interest" description="Disordered" evidence="20">
    <location>
        <begin position="3393"/>
        <end position="3412"/>
    </location>
</feature>
<feature type="region of interest" description="Disordered" evidence="20">
    <location>
        <begin position="4257"/>
        <end position="4293"/>
    </location>
</feature>
<keyword evidence="13" id="KW-0378">Hydrolase</keyword>
<comment type="caution">
    <text evidence="24">The sequence shown here is derived from an EMBL/GenBank/DDBJ whole genome shotgun (WGS) entry which is preliminary data.</text>
</comment>
<feature type="region of interest" description="Disordered" evidence="20">
    <location>
        <begin position="2701"/>
        <end position="2726"/>
    </location>
</feature>
<evidence type="ECO:0000256" key="21">
    <source>
        <dbReference type="SAM" id="Phobius"/>
    </source>
</evidence>
<keyword evidence="4" id="KW-0433">Leucine-rich repeat</keyword>
<evidence type="ECO:0000256" key="8">
    <source>
        <dbReference type="ARBA" id="ARBA00022695"/>
    </source>
</evidence>
<feature type="coiled-coil region" evidence="19">
    <location>
        <begin position="5220"/>
        <end position="5254"/>
    </location>
</feature>
<evidence type="ECO:0000256" key="4">
    <source>
        <dbReference type="ARBA" id="ARBA00022614"/>
    </source>
</evidence>
<evidence type="ECO:0000256" key="6">
    <source>
        <dbReference type="ARBA" id="ARBA00022679"/>
    </source>
</evidence>
<keyword evidence="18" id="KW-0511">Multifunctional enzyme</keyword>
<evidence type="ECO:0000256" key="1">
    <source>
        <dbReference type="ARBA" id="ARBA00004236"/>
    </source>
</evidence>
<dbReference type="InterPro" id="IPR001245">
    <property type="entry name" value="Ser-Thr/Tyr_kinase_cat_dom"/>
</dbReference>
<dbReference type="InterPro" id="IPR021109">
    <property type="entry name" value="Peptidase_aspartic_dom_sf"/>
</dbReference>
<dbReference type="InterPro" id="IPR003591">
    <property type="entry name" value="Leu-rich_rpt_typical-subtyp"/>
</dbReference>
<dbReference type="SUPFAM" id="SSF53098">
    <property type="entry name" value="Ribonuclease H-like"/>
    <property type="match status" value="1"/>
</dbReference>
<dbReference type="FunFam" id="3.80.10.10:FF:000041">
    <property type="entry name" value="LRR receptor-like serine/threonine-protein kinase ERECTA"/>
    <property type="match status" value="1"/>
</dbReference>
<evidence type="ECO:0000313" key="24">
    <source>
        <dbReference type="EMBL" id="GBG60122.1"/>
    </source>
</evidence>
<dbReference type="InterPro" id="IPR000477">
    <property type="entry name" value="RT_dom"/>
</dbReference>
<dbReference type="SMART" id="SM00369">
    <property type="entry name" value="LRR_TYP"/>
    <property type="match status" value="6"/>
</dbReference>
<feature type="compositionally biased region" description="Pro residues" evidence="20">
    <location>
        <begin position="3219"/>
        <end position="3229"/>
    </location>
</feature>
<proteinExistence type="predicted"/>
<dbReference type="Pfam" id="PF00078">
    <property type="entry name" value="RVT_1"/>
    <property type="match status" value="3"/>
</dbReference>
<dbReference type="Gramene" id="GBG60122">
    <property type="protein sequence ID" value="GBG60122"/>
    <property type="gene ID" value="CBR_g3366"/>
</dbReference>
<dbReference type="GO" id="GO:0003964">
    <property type="term" value="F:RNA-directed DNA polymerase activity"/>
    <property type="evidence" value="ECO:0007669"/>
    <property type="project" value="UniProtKB-KW"/>
</dbReference>
<dbReference type="InterPro" id="IPR041373">
    <property type="entry name" value="RT_RNaseH"/>
</dbReference>
<keyword evidence="14" id="KW-0695">RNA-directed DNA polymerase</keyword>
<feature type="region of interest" description="Disordered" evidence="20">
    <location>
        <begin position="248"/>
        <end position="270"/>
    </location>
</feature>
<gene>
    <name evidence="24" type="ORF">CBR_g3366</name>
</gene>
<evidence type="ECO:0000256" key="20">
    <source>
        <dbReference type="SAM" id="MobiDB-lite"/>
    </source>
</evidence>
<keyword evidence="12" id="KW-0255">Endonuclease</keyword>
<feature type="region of interest" description="Disordered" evidence="20">
    <location>
        <begin position="1579"/>
        <end position="1635"/>
    </location>
</feature>
<dbReference type="GO" id="GO:0005524">
    <property type="term" value="F:ATP binding"/>
    <property type="evidence" value="ECO:0007669"/>
    <property type="project" value="InterPro"/>
</dbReference>
<evidence type="ECO:0000256" key="13">
    <source>
        <dbReference type="ARBA" id="ARBA00022801"/>
    </source>
</evidence>
<dbReference type="InterPro" id="IPR018247">
    <property type="entry name" value="EF_Hand_1_Ca_BS"/>
</dbReference>
<dbReference type="SUPFAM" id="SSF56112">
    <property type="entry name" value="Protein kinase-like (PK-like)"/>
    <property type="match status" value="2"/>
</dbReference>
<dbReference type="FunFam" id="3.10.10.10:FF:000007">
    <property type="entry name" value="Retrovirus-related Pol polyprotein from transposon 17.6-like Protein"/>
    <property type="match status" value="1"/>
</dbReference>
<evidence type="ECO:0000313" key="25">
    <source>
        <dbReference type="Proteomes" id="UP000265515"/>
    </source>
</evidence>
<dbReference type="InterPro" id="IPR043128">
    <property type="entry name" value="Rev_trsase/Diguanyl_cyclase"/>
</dbReference>
<dbReference type="Pfam" id="PF17919">
    <property type="entry name" value="RT_RNaseH_2"/>
    <property type="match status" value="2"/>
</dbReference>
<evidence type="ECO:0000256" key="5">
    <source>
        <dbReference type="ARBA" id="ARBA00022670"/>
    </source>
</evidence>
<dbReference type="Gene3D" id="3.30.420.10">
    <property type="entry name" value="Ribonuclease H-like superfamily/Ribonuclease H"/>
    <property type="match status" value="2"/>
</dbReference>
<sequence>MQWMPKIPLMSPKPFSGDEKREENLDTWVRIVPTYVRHKLTRPEQEVVVAASFLEGSATRWLNGLVQQQGYGQDFDAWAQSQTLEQFVRSVYNRWNDPQGAQKATDAINNLCSRRFKDVRELTDTVERLLVVPGVRCDPQVLLTDYLRCLPTEVRTKLVDEAYIDQHTFASFSKKALDVEAKLGSAHKASNDGRKRLPQDWKKKGQLMFVDHDGQTTEIDDYSDLGEFTEHDGGGETSDGGVVAPIKEKARGTGKKKVVRSTGQGDQGTPAWVKIGLEYEDLPRQESHNEGSLTNGGGLTFEPWKCFCEQLTGKHLGPVGVLAALTRAEVVTLPSPLQALANASDPGIAPQTHTNPPTLCLKDVSEALEELETEWSGKDPRDSWEMMSGGPKGEHFVVEVDVGGRKIGAFADTGSTRNFISRACVDRLRLGDQVQRLNRTVASTLANKHKMVVKDYVKDVACSFSYGGGEVIHKISFRVSDELPFDMLLGMYYLEAAKPQLDWDRKHAMNRIFHDYLDKFIVVYLDDILIFSRTVEEHAEHLKIVRGLLRQHQYKVNLDKCEFGRTKILYLGHEISADGLRPEDAKVASICDWPRPQTVTDVRSFLGMTGYYRLFVKNYSTIASPLTDLTRLDTPWEWTEECEASFKQLKYDLTHYEVLKLPDPDKPFVVTTDASQYGIGAVLAQQEGPKLRSIEYMIVYLDDILVFSKTLQEHEGHLRQVLEKLREANFKINAKKCEWAKTQGLYLGHVLDGDGIKPEDSKIAAIRDWPTPRTLTELRSFLGLANYSRKFVRNFSTIAASFHRLLKKEAIWKWDKDCTSAMKKLKQALIEYPVLKVADSPLPFVVVTEASQYGIGAVLQQDDGNGYRPVEFMSARMPSEKVATSTYERELYALRQALKHWKHYLLGRHFKVYSDHETLRWLKTLTKMKPKLTRWAAELDQYDFELKPVKRKYNVVADALSRRADYFGAIALGSPPVLDSWTGDDVCNGNATWFGVDCGPSTTSPFSLHAVVGLNLANLQLSGFIAPEIGFLSQLSWVYLGNNNLTGSIPGELGQPLSIRHLHLQNNKLTGTIPRELGRLKHLVSFATSATVPCQQQCHVGHSATSAVPRRSQCHVNSATSVIVPRQQCHVSSATSAVSRQQCHVSSAMSAVPRQQQCHVSKCHISSATSAVPRQQFHPRLPAYGLKQRQQLRSSGYRPKQTQMPRHAARKPRICYGGTKLPASKDKFWHFQPSNGDDATPEEQHKEFLSQLVTQLLYACNYQQFELERQNQELQQQYQDMKTQHQELANLRRIVQSHEDATRALNSRVLDLEQAVSGPDAGESSSAPSNRQLEQRVDHVVALLGDISTFAAPTTISNQLDTLKTEVQQLQLTNTDGNNPKQYKMPTFQLEKFDGYMLQDPVLWWEAFTTQLRILPVAKHAYIGALFMNSMGGCQIWLTHLAATHDVDVADLRDKITWEELTRLWKKRFIVDDEPALAINRLFTMTQGNIATRDWLMEWQKIAATTDLDLPFPHLRREFYNRSCVALSQALGDREQYATFAEIIDKAREIIKTNRAAAHERSAWQPTYVEKVKAGSRQQQFAAVQSDNTVEDPTTTQASRERDQVAAVQPRSNNKSRVNGKAKPASQAGNGQPAPWVKFNLTEAEYKYRDPSPPSTAGDSTSWSRLEELDPLTFADFQWMPLPRSGRLPKPHCNVLKAQLRDYLHTAVPTPLMDAGVEAIGLHAYIAKIDLEFKTQRCDDIDAPLLYVRIQIGEATCSTLIDCGASRNYTSQDFMVRAGEAVSFDILDTKFDRCIDDVQVYFAPHASEAVSFDILDTKFDMILGMSWLRSEDHPMNFYRCTVHVRDRNGVLVPCTTVPPHPSVSCHVVFAASMRASIIRDDIEEMGVCFLHALPPHDASLTDASSDPCITELLDAYGDVFEGPHGVVPDRPIRHEIILEDGVVPPRGCIYRMSEEELSVLRAQLDDLLEKGWIWPSSSPYGAPVLFVRKKNKDLPLCIDYRKLNTHTIRNFFSKLDLKSGYHQLEIRQDRYKIAFKTRYGHFEWLVMPFGLTNAPTTFQAAMTTEFRHMLDRYVLIYLDDILVYSWSLDEHVEHLRTVLERLRQAKYKANRDKCEFAWQELEYLGHYVMPQGIRPLADKIEALQVWPEPTNTTIVRSFMGLAAYYQRFITGFSRIVAPMTRLQSPKVPFAFDDDARRSFQALKTTMLMAPVLSIYDPTLPTRVTTDASGYGIGAVLEQHDEDDWHPVEYFSHKLPPINSLDDARTKELLAFVVALKRWRHFLLGRRRLTWVTNNNILTYYKTQDTVSSTIGRWMYFIDQFDFTPQHLPGLSNRAADALSRRPDLCAMTHHAFAFDEELQRHFIRGYESDPDFATLYAQLSSDHPPASHYRIADGYLFLHSRGKDLLCVPRERRLRTRLLGEYHDSRLVGHFGVNRTIARVRQRFHWPNLIIDVTRYCDSCEVCRRSKPRNCNPYGELRSMSIPQEPGLSIAMDVTGQFPHDRLGHNDILTVVDRLNGQTERAHQTAQMMLRTLIRPDQKDWVDRLPDIEFAYNTSVHPAIDVTPFELHHGGRIGRILADLPLPRPAGIDAACSPASVRKYRELLAQACTNMQKAQVRMQQQANRHRVLCPIRIDDLVWVSVEKFALEQDVSGKLLPKWFGPWPVTSAAGDEPDGPSFVIIIPPHLTVHPVFHASKLATYTPAESDDFPGRRSQDPPSMDGHQEVDRVITDRKYGSKPRQYKVTFKACDRDDTRWISGADLKTSAPLIYAHYEKQRSLGNNKLSGSVPRELGNLTNLEILSLEGNMLSGNIPSELGDLGELQFMRLNSNMLNGWIPAELGALTELKEMFLSNNKLWGRIPTTFGTLSALEKLSLQGNHLYSSIPSQLGELQLLSALDLADNRLDGSVPRALGKLTNLTFLSLADNELSGSLPEELGSLAKLRTLYLFNNDLTGLIPGKLERIRDLRYFGTALCFRPTCSVRARRRRRCEPWRRVSCLCPGRSQPVGRCSCAQNGSSFSACECQGVCNDCAAGYINGAGVACDCVKPVVVHIRLPNQSIDRFSKEEEKKFIAVLSENLGLWARQVRILRAARGSVMLAIGILPDIGSGAMLDPETAVRIKGTLEQQLLDLGPEFGPYQMIGISMPGEITLTSDSSAAASAIVSSFSSPSSFSLPSAYSPQSSSSEQSPSSQQSSSSSPSSSSQQSSSRSSSTSPLSSFPSEPRPPWEPRFPPTQDSLSGPVDVAGYSVPLSPWNSASDETSNTRQSPSAPGTVQESPWDSSDVRYIILLLLIVLLVIAASLLFMAMIAWCVAWKYFHHVRKRDSARARARPGFDLIGASRLGAIGDGSDAIVRYSEPVGYGLRRSSFSGHIAGGGLNMLQWDGDMGVRPAAVLRQEGGEDRNGSNSGSLQRTGRSGYHVVDSIIEIGDTPDVDRRRGASMHALPGLSVSPGSLRDDGRNLVSHSVPLAAGTRQKATAYSIPGRRFLNERSQSFPASSRSYASKNGIPAAGHVVSGQTGVTERLQTSADYDMQAKDTQKLPRSSMLENSMGRESDPLQALLSGTRLVQRGDLKRRSTSGVQSGQLGSRSEGLQGNYDLHFSSTSEESSDLFSLQLQSPWSSPPKLGFVPFALLRAASGGFNRGNLIGRGSSGAVYKGVMELPREWGRKVSDTGKRTRARKRGSQMKVAIKVLDEVIMQGEWSTFRAEMETLGRLRHKNIAEVLGFSRDGTQRLIVYKNMSNGSLSDHLHGPKEDRFDSTPIVHLNWHTRLRIAYGVARALEYIQAAAEAYVSLRGLIRRREASVRTAGMENVDPNVRGESSRAPADDDEDGDGDGDDDLPKCTWGRSVQASDPDYQGIRASRQSGHSGRGRWAWFGGKKKKESLGQQSDEGYRGSKLNIGTPRSSTEQGDGVYVCDARGGPQFHLVAGEEIDEGEQGEEDDEDEEEEEERYTNREGIAAAGVEDEVAEVLDRPGMAVGEGGACVAVDAPKRPSRAESSHNQTLSSNSWGGLGSWLSGFSKRKGPLRSQDSMAREAAASNTSEGRGQGKQTQMNRWRPLVRAPRQLQEGSPWEMMQCEMADGVGRVLHCCVNCWNILLDDKLNPCVSNVRWVPIDVTTVREVRVLERMGPKDGTGGQQGRVAVPNEGRASTKGSWSFSGGGGRAGGSGPSTCVGRGVSAWGCGVSGAATGTAAGGVENVADMRWGSSIVVTCRFVPYHFHVHRRSKKSAKDVDQHIQTYMRALDEHVTKTFTPEVIEKIVKGAGGRGGDGDDDGEDDKKGKKVGDPKGKLPQETGQLHHVSEDKHHAYLYSRSGGACQAWLDNLLTKYGVVATDLYTKISWDDLKAAWHKRFQVEPPEIKAMDKLLTFEQGTLPSVDWIAEYQCLTSVPDIQMGFKAVKHYFITRSCPALGNALTHVEDTLTTTAELFDKAAKIIVTNKEAKNLNRSSATGPSRDQHRPKVVVVAAATPNDPSSEAETEDEKKLEWKLKMTREKKRGEEASRIAGEVERVRTRRQVLRAQTEVSAKLDKVMGFLEILSEAWLEQHKARKGQDVTLQAMRSGFREFVDDVVGHVGAEIRRLRDGVDKFCAGASETAKVVATTEATARPRKEPVKLKFPDPYSGKEENFDNWEASINTYVFLQHIAPEEQVLVAFHALKDEAASFSRSLARAADCEHNMIAYSRLTSLAAFLKLLRERFADVTGGVRASDKLQTIHSRQWRSARALKAAMDDLVAVPNHRVTETRLVQLFYCAIPKLLRGHFFDKSQQPTMTYDALSQEVVLYEARSMPVTTFWHKDLDKGKKWKGRTISGQVYSDHETLRWLKTRAKMTPKLIRWAVEIDQYDFELKPVKGKYNVVADALSRRSNYFGAIVHYLDIGSDLQEKVRQAYVQDPIYSDLLKKVKEAPEPEPDYRTTEGLLFEKTNVVDRLCNSNNEEIRSLILGECHDTEGHFGWQKTLANLMHAYTWSGMKNDCIEYVCSCKLQWESHIMVACLYELKERMPAWAAMKKDGKEQLVLVDLEVFRGRVRSLIDSGATRSYISRRALKKLKLNLKGQKLDEPIISILAENRAMGIEDYVEGVQAYLRLEQDGKVERVLHSLLLVEDNLPFDMVLGMDWGEAAGAKLHLREHECRLPSPLDGVKAAHLFHVSRVDNSLAHCCLSALAFARLVKKEQLEEQVFVAYVRPITEPKKEEPTNPLIAKVLEEYADLSEAPSGLVPHPIQHRIKIEELLELQQVERIRERLERELKQATDREKEIKNRTARLDTLEADKAALEGLNESSMSDQMKVVKSSVLSLHAHVDRKLDFMQNSLDQILDLLQRPGFRPAAQLLLPLTTMSGPFPVQAGTQPSGTSAAAAQTVASSSSRSTVVATPSPQQLVPQQGQQQGQWYPKTPMKPPLAFSGEKKDEEPNTLLRTVPVWVRAKRTMQEEEVITAASYLEGKAAKWLDGLVAKAGYGRRMADWVKTLTLEEFLDMVEAHWHNPQQAQIATDAMLRLDQRKFKSVRKLTTTVESLIVVPGIRYDDQVLLTMFVRFVPENLRNLLASETHLDQTMLCTLDVSEALEDLESEWSSKDPRESWVALRRGPRGEHFVVEVDVGGRKCGAFIDIGSTRNYISRDCLERLHLQDRVQHLSRPEASTLANKERMVVTDYIKDVVCTLFYGGGELNHKISFLISEDLPFDMLLGMYYLEVAKPQFDWDKKVLKHKLPDGRTVRLTKFKASSIIDTYGCLCASAFYNYYKQNQEEGMYLVYVSEKGATVKTPLEIEHVVAKFPDLFTEPTGVVDREVIHAIEIIPGSITPKGRIYRMAPTELDELRRQLKELTDKGWIRPSTSPFGSPMLFVPKKGGTLRMCIDYRGLNAITVKNAKPLPRIDDLLDRVQGCKYYSKIDLKSGYHQIAIRPEDQHKTAFQTRHGLYEFVVMCFGLCNAPGTFQHAMNRIFHDHLDKFVVVYLDDILIFSKSVEEHAQHVETVLSLLRQHKYKVNLEKCEFGRTKILYLGHEVSAEDALSRRADYLGALVFEFGVSEELTQSLVGAYQEDPGTMDIIRKLQAKDKATKDVFVMVDGLPFLDKAGFKRHCGGECPLDEMSWVKSEVFAFGVLLLELITGHHAAHSQSTQGRHRLVAWAKPYLESAERIQGIVDLPLAGKVPPDELHQVASIVAKCVHDDPDLRPDMSVVRHMLRRVLYGDYRDTSRNLHTRGSTSHSTGGHGNGGSRGCPDESAPKSNEACVTGDDDGGGSDDSCKLTKSTGATARRSRPSPRVQERGKNLQEEDFRSTKVQSRFAGWSKCERRDDNSERLERERIIRRERMKTNPDLDLPSEGEEVIGFPTHNGMFVAEDMEESDVKSVHLLDRFRRNSVERLGKSKDIDAELLRDSENCDGNPLGESDERSHRLLRESEGDGAFSVRTVSEIEAETTVCSSMDREEKERLFDDTKGFKGLAKDLAWRGGLEHGAERHSAEEAETLDERMPLMTDSPWCEMRGGMAKDGHCKLEGGLPVCPPCTFHQPIRREPLAVRPGNPVLDNFGHGLPRTNNFQEYWPRCSEEASPGTRKEGKNVFSFLPSQVEQFVNSCSDSNPHEGRPGRSQSADAVLSPDKSTAQANGRWEEEILQEWTKRTEKMEVGIAAGKVGEDRKPLWAENAGLKDQSPIRKASQGHLPAVCLAVGEVQRWM</sequence>
<feature type="compositionally biased region" description="Acidic residues" evidence="20">
    <location>
        <begin position="3926"/>
        <end position="3946"/>
    </location>
</feature>
<dbReference type="PANTHER" id="PTHR37984:SF5">
    <property type="entry name" value="PROTEIN NYNRIN-LIKE"/>
    <property type="match status" value="1"/>
</dbReference>
<dbReference type="SUPFAM" id="SSF56672">
    <property type="entry name" value="DNA/RNA polymerases"/>
    <property type="match status" value="4"/>
</dbReference>
<evidence type="ECO:0000259" key="23">
    <source>
        <dbReference type="PROSITE" id="PS50878"/>
    </source>
</evidence>
<dbReference type="Pfam" id="PF07714">
    <property type="entry name" value="PK_Tyr_Ser-Thr"/>
    <property type="match status" value="1"/>
</dbReference>
<dbReference type="InterPro" id="IPR000719">
    <property type="entry name" value="Prot_kinase_dom"/>
</dbReference>
<dbReference type="InterPro" id="IPR043502">
    <property type="entry name" value="DNA/RNA_pol_sf"/>
</dbReference>
<feature type="region of interest" description="Disordered" evidence="20">
    <location>
        <begin position="4124"/>
        <end position="4158"/>
    </location>
</feature>
<accession>A0A388JQZ1</accession>
<feature type="compositionally biased region" description="Polar residues" evidence="20">
    <location>
        <begin position="1189"/>
        <end position="1204"/>
    </location>
</feature>
<feature type="region of interest" description="Disordered" evidence="20">
    <location>
        <begin position="4016"/>
        <end position="4049"/>
    </location>
</feature>
<keyword evidence="16 21" id="KW-0472">Membrane</keyword>
<dbReference type="Gene3D" id="1.10.510.10">
    <property type="entry name" value="Transferase(Phosphotransferase) domain 1"/>
    <property type="match status" value="2"/>
</dbReference>
<dbReference type="SMART" id="SM00219">
    <property type="entry name" value="TyrKc"/>
    <property type="match status" value="1"/>
</dbReference>
<feature type="compositionally biased region" description="Polar residues" evidence="20">
    <location>
        <begin position="1579"/>
        <end position="1598"/>
    </location>
</feature>
<feature type="transmembrane region" description="Helical" evidence="21">
    <location>
        <begin position="3283"/>
        <end position="3310"/>
    </location>
</feature>
<keyword evidence="3" id="KW-1003">Cell membrane</keyword>
<keyword evidence="7 21" id="KW-0812">Transmembrane</keyword>
<dbReference type="FunFam" id="3.80.10.10:FF:000129">
    <property type="entry name" value="Leucine-rich repeat receptor-like kinase"/>
    <property type="match status" value="1"/>
</dbReference>
<keyword evidence="17" id="KW-0325">Glycoprotein</keyword>
<feature type="compositionally biased region" description="Acidic residues" evidence="20">
    <location>
        <begin position="3823"/>
        <end position="3834"/>
    </location>
</feature>
<feature type="compositionally biased region" description="Low complexity" evidence="20">
    <location>
        <begin position="3171"/>
        <end position="3218"/>
    </location>
</feature>
<dbReference type="InterPro" id="IPR011009">
    <property type="entry name" value="Kinase-like_dom_sf"/>
</dbReference>
<dbReference type="PANTHER" id="PTHR37984">
    <property type="entry name" value="PROTEIN CBG26694"/>
    <property type="match status" value="1"/>
</dbReference>
<dbReference type="GO" id="GO:0003676">
    <property type="term" value="F:nucleic acid binding"/>
    <property type="evidence" value="ECO:0007669"/>
    <property type="project" value="InterPro"/>
</dbReference>
<dbReference type="PROSITE" id="PS50878">
    <property type="entry name" value="RT_POL"/>
    <property type="match status" value="1"/>
</dbReference>
<feature type="domain" description="Reverse transcriptase" evidence="23">
    <location>
        <begin position="5816"/>
        <end position="5995"/>
    </location>
</feature>
<feature type="region of interest" description="Disordered" evidence="20">
    <location>
        <begin position="3805"/>
        <end position="3909"/>
    </location>
</feature>
<keyword evidence="25" id="KW-1185">Reference proteome</keyword>
<dbReference type="Pfam" id="PF17917">
    <property type="entry name" value="RT_RNaseH"/>
    <property type="match status" value="1"/>
</dbReference>
<dbReference type="FunFam" id="3.30.70.270:FF:000063">
    <property type="entry name" value="Zinc knuckle domaincontaining protein"/>
    <property type="match status" value="1"/>
</dbReference>
<feature type="compositionally biased region" description="Polar residues" evidence="20">
    <location>
        <begin position="3574"/>
        <end position="3589"/>
    </location>
</feature>
<keyword evidence="15 21" id="KW-1133">Transmembrane helix</keyword>
<evidence type="ECO:0000256" key="7">
    <source>
        <dbReference type="ARBA" id="ARBA00022692"/>
    </source>
</evidence>
<dbReference type="Gene3D" id="1.10.340.70">
    <property type="match status" value="2"/>
</dbReference>
<keyword evidence="10" id="KW-0732">Signal</keyword>
<dbReference type="GO" id="GO:0006508">
    <property type="term" value="P:proteolysis"/>
    <property type="evidence" value="ECO:0007669"/>
    <property type="project" value="UniProtKB-KW"/>
</dbReference>
<dbReference type="CDD" id="cd00303">
    <property type="entry name" value="retropepsin_like"/>
    <property type="match status" value="4"/>
</dbReference>
<feature type="region of interest" description="Disordered" evidence="20">
    <location>
        <begin position="1"/>
        <end position="20"/>
    </location>
</feature>
<feature type="compositionally biased region" description="Basic and acidic residues" evidence="20">
    <location>
        <begin position="6255"/>
        <end position="6269"/>
    </location>
</feature>
<evidence type="ECO:0000256" key="15">
    <source>
        <dbReference type="ARBA" id="ARBA00022989"/>
    </source>
</evidence>
<feature type="region of interest" description="Disordered" evidence="20">
    <location>
        <begin position="3171"/>
        <end position="3236"/>
    </location>
</feature>
<dbReference type="InterPro" id="IPR041577">
    <property type="entry name" value="RT_RNaseH_2"/>
</dbReference>
<keyword evidence="6" id="KW-0808">Transferase</keyword>
<dbReference type="Gene3D" id="3.80.10.10">
    <property type="entry name" value="Ribonuclease Inhibitor"/>
    <property type="match status" value="2"/>
</dbReference>
<evidence type="ECO:0000256" key="3">
    <source>
        <dbReference type="ARBA" id="ARBA00022475"/>
    </source>
</evidence>
<dbReference type="SUPFAM" id="SSF52058">
    <property type="entry name" value="L domain-like"/>
    <property type="match status" value="2"/>
</dbReference>
<evidence type="ECO:0000256" key="16">
    <source>
        <dbReference type="ARBA" id="ARBA00023136"/>
    </source>
</evidence>
<feature type="compositionally biased region" description="Basic and acidic residues" evidence="20">
    <location>
        <begin position="4272"/>
        <end position="4286"/>
    </location>
</feature>
<dbReference type="GO" id="GO:0008233">
    <property type="term" value="F:peptidase activity"/>
    <property type="evidence" value="ECO:0007669"/>
    <property type="project" value="UniProtKB-KW"/>
</dbReference>
<dbReference type="InterPro" id="IPR036397">
    <property type="entry name" value="RNaseH_sf"/>
</dbReference>
<keyword evidence="19" id="KW-0175">Coiled coil</keyword>
<keyword evidence="8" id="KW-0548">Nucleotidyltransferase</keyword>
<dbReference type="Proteomes" id="UP000265515">
    <property type="component" value="Unassembled WGS sequence"/>
</dbReference>
<evidence type="ECO:0000259" key="22">
    <source>
        <dbReference type="PROSITE" id="PS50011"/>
    </source>
</evidence>
<dbReference type="Pfam" id="PF00560">
    <property type="entry name" value="LRR_1"/>
    <property type="match status" value="2"/>
</dbReference>
<dbReference type="SUPFAM" id="SSF54160">
    <property type="entry name" value="Chromo domain-like"/>
    <property type="match status" value="1"/>
</dbReference>
<dbReference type="GO" id="GO:0005886">
    <property type="term" value="C:plasma membrane"/>
    <property type="evidence" value="ECO:0007669"/>
    <property type="project" value="UniProtKB-SubCell"/>
</dbReference>
<dbReference type="EMBL" id="BFEA01000009">
    <property type="protein sequence ID" value="GBG60122.1"/>
    <property type="molecule type" value="Genomic_DNA"/>
</dbReference>
<feature type="coiled-coil region" evidence="19">
    <location>
        <begin position="1264"/>
        <end position="1301"/>
    </location>
</feature>
<feature type="compositionally biased region" description="Low complexity" evidence="20">
    <location>
        <begin position="5366"/>
        <end position="5381"/>
    </location>
</feature>
<evidence type="ECO:0000256" key="2">
    <source>
        <dbReference type="ARBA" id="ARBA00012493"/>
    </source>
</evidence>
<feature type="domain" description="Protein kinase" evidence="22">
    <location>
        <begin position="3637"/>
        <end position="4000"/>
    </location>
</feature>
<feature type="compositionally biased region" description="Polar residues" evidence="20">
    <location>
        <begin position="4034"/>
        <end position="4049"/>
    </location>
</feature>
<dbReference type="InterPro" id="IPR032675">
    <property type="entry name" value="LRR_dom_sf"/>
</dbReference>
<dbReference type="GO" id="GO:0004713">
    <property type="term" value="F:protein tyrosine kinase activity"/>
    <property type="evidence" value="ECO:0007669"/>
    <property type="project" value="InterPro"/>
</dbReference>
<organism evidence="24 25">
    <name type="scientific">Chara braunii</name>
    <name type="common">Braun's stonewort</name>
    <dbReference type="NCBI Taxonomy" id="69332"/>
    <lineage>
        <taxon>Eukaryota</taxon>
        <taxon>Viridiplantae</taxon>
        <taxon>Streptophyta</taxon>
        <taxon>Charophyceae</taxon>
        <taxon>Charales</taxon>
        <taxon>Characeae</taxon>
        <taxon>Chara</taxon>
    </lineage>
</organism>